<keyword evidence="4" id="KW-0472">Membrane</keyword>
<evidence type="ECO:0000256" key="3">
    <source>
        <dbReference type="ARBA" id="ARBA00022729"/>
    </source>
</evidence>
<evidence type="ECO:0000256" key="2">
    <source>
        <dbReference type="ARBA" id="ARBA00022448"/>
    </source>
</evidence>
<keyword evidence="4" id="KW-0812">Transmembrane</keyword>
<evidence type="ECO:0000256" key="1">
    <source>
        <dbReference type="ARBA" id="ARBA00008520"/>
    </source>
</evidence>
<dbReference type="STRING" id="84724.SAMN04488564_11556"/>
<dbReference type="InterPro" id="IPR006059">
    <property type="entry name" value="SBP"/>
</dbReference>
<dbReference type="Gene3D" id="3.40.190.10">
    <property type="entry name" value="Periplasmic binding protein-like II"/>
    <property type="match status" value="2"/>
</dbReference>
<evidence type="ECO:0000313" key="6">
    <source>
        <dbReference type="Proteomes" id="UP000198583"/>
    </source>
</evidence>
<organism evidence="5 6">
    <name type="scientific">Lentzea waywayandensis</name>
    <dbReference type="NCBI Taxonomy" id="84724"/>
    <lineage>
        <taxon>Bacteria</taxon>
        <taxon>Bacillati</taxon>
        <taxon>Actinomycetota</taxon>
        <taxon>Actinomycetes</taxon>
        <taxon>Pseudonocardiales</taxon>
        <taxon>Pseudonocardiaceae</taxon>
        <taxon>Lentzea</taxon>
    </lineage>
</organism>
<keyword evidence="4" id="KW-1133">Transmembrane helix</keyword>
<keyword evidence="3" id="KW-0732">Signal</keyword>
<dbReference type="GO" id="GO:0055052">
    <property type="term" value="C:ATP-binding cassette (ABC) transporter complex, substrate-binding subunit-containing"/>
    <property type="evidence" value="ECO:0007669"/>
    <property type="project" value="TreeGrafter"/>
</dbReference>
<gene>
    <name evidence="5" type="ORF">SAMN04488564_11556</name>
</gene>
<dbReference type="Proteomes" id="UP000198583">
    <property type="component" value="Unassembled WGS sequence"/>
</dbReference>
<dbReference type="Pfam" id="PF13416">
    <property type="entry name" value="SBP_bac_8"/>
    <property type="match status" value="1"/>
</dbReference>
<dbReference type="GO" id="GO:0042956">
    <property type="term" value="P:maltodextrin transmembrane transport"/>
    <property type="evidence" value="ECO:0007669"/>
    <property type="project" value="TreeGrafter"/>
</dbReference>
<dbReference type="AlphaFoldDB" id="A0A1I6FFP6"/>
<evidence type="ECO:0000313" key="5">
    <source>
        <dbReference type="EMBL" id="SFR28748.1"/>
    </source>
</evidence>
<dbReference type="RefSeq" id="WP_093605072.1">
    <property type="nucleotide sequence ID" value="NZ_FOYL01000015.1"/>
</dbReference>
<protein>
    <submittedName>
        <fullName evidence="5">Maltose-binding protein MalE</fullName>
    </submittedName>
</protein>
<sequence>MTVQWGDVAGWLQGLGSLSALGFAAAAVVVTRRTYRIESERDQVNAAAREARTAFDRRAQAALVSAWWGSNDDGVWGAFVRNASETPVYQVYVTVVGADDRSDGHKSHYLVVPPGTSTFTPINGDTVAAPARRVKVSFTDAAGVRWQRNQYGRLTELQSTLCITADPPRVEALREFKDDFLASYGVTVEFRMNPPGYLQREFVADIERNPGTDALICPHDWLGDLISRDLIEPTVLSAEHHAACPEWALEALTVDGRLYGLPTTMDTVALFRNTRLAPQPPATFDQLIASGLTLRNAGRVREVFAVRVGETGDPFQIWPLFTGAGGCLFGRHRGGGWDPTRIGLAAPGSVAAFERLRELGEAGTKMLRRSIGKEEALELFATGHTPYLLSTSDALKVLREAATPFAISAVPPFADGAEPDPFTLVHGLVMTKAGTSKIIAHDLFADYLTHDHVISALAQGVIAPAVLRGSPAKDPDLQQFVTLCEAGTPMPSFPQMYETWRILAEAEVAVIGGASAEATAKHAAARVSALFS</sequence>
<comment type="similarity">
    <text evidence="1">Belongs to the bacterial solute-binding protein 1 family.</text>
</comment>
<proteinExistence type="inferred from homology"/>
<reference evidence="6" key="1">
    <citation type="submission" date="2016-10" db="EMBL/GenBank/DDBJ databases">
        <authorList>
            <person name="Varghese N."/>
            <person name="Submissions S."/>
        </authorList>
    </citation>
    <scope>NUCLEOTIDE SEQUENCE [LARGE SCALE GENOMIC DNA]</scope>
    <source>
        <strain evidence="6">DSM 44232</strain>
    </source>
</reference>
<dbReference type="PANTHER" id="PTHR30061">
    <property type="entry name" value="MALTOSE-BINDING PERIPLASMIC PROTEIN"/>
    <property type="match status" value="1"/>
</dbReference>
<dbReference type="SUPFAM" id="SSF53850">
    <property type="entry name" value="Periplasmic binding protein-like II"/>
    <property type="match status" value="1"/>
</dbReference>
<evidence type="ECO:0000256" key="4">
    <source>
        <dbReference type="SAM" id="Phobius"/>
    </source>
</evidence>
<dbReference type="GO" id="GO:1901982">
    <property type="term" value="F:maltose binding"/>
    <property type="evidence" value="ECO:0007669"/>
    <property type="project" value="TreeGrafter"/>
</dbReference>
<dbReference type="OrthoDB" id="9766758at2"/>
<dbReference type="GO" id="GO:0015768">
    <property type="term" value="P:maltose transport"/>
    <property type="evidence" value="ECO:0007669"/>
    <property type="project" value="TreeGrafter"/>
</dbReference>
<name>A0A1I6FFP6_9PSEU</name>
<dbReference type="PANTHER" id="PTHR30061:SF50">
    <property type="entry name" value="MALTOSE_MALTODEXTRIN-BINDING PERIPLASMIC PROTEIN"/>
    <property type="match status" value="1"/>
</dbReference>
<feature type="transmembrane region" description="Helical" evidence="4">
    <location>
        <begin position="12"/>
        <end position="31"/>
    </location>
</feature>
<keyword evidence="2" id="KW-0813">Transport</keyword>
<dbReference type="EMBL" id="FOYL01000015">
    <property type="protein sequence ID" value="SFR28748.1"/>
    <property type="molecule type" value="Genomic_DNA"/>
</dbReference>
<accession>A0A1I6FFP6</accession>
<keyword evidence="6" id="KW-1185">Reference proteome</keyword>